<feature type="chain" id="PRO_5018024003" evidence="1">
    <location>
        <begin position="28"/>
        <end position="195"/>
    </location>
</feature>
<protein>
    <submittedName>
        <fullName evidence="2">Uncharacterized protein</fullName>
    </submittedName>
</protein>
<dbReference type="RefSeq" id="WP_122193692.1">
    <property type="nucleotide sequence ID" value="NZ_JBHSKC010000013.1"/>
</dbReference>
<evidence type="ECO:0000256" key="1">
    <source>
        <dbReference type="SAM" id="SignalP"/>
    </source>
</evidence>
<keyword evidence="3" id="KW-1185">Reference proteome</keyword>
<gene>
    <name evidence="2" type="ORF">EBO15_08120</name>
</gene>
<comment type="caution">
    <text evidence="2">The sequence shown here is derived from an EMBL/GenBank/DDBJ whole genome shotgun (WGS) entry which is preliminary data.</text>
</comment>
<feature type="signal peptide" evidence="1">
    <location>
        <begin position="1"/>
        <end position="27"/>
    </location>
</feature>
<reference evidence="2 3" key="1">
    <citation type="submission" date="2018-10" db="EMBL/GenBank/DDBJ databases">
        <title>Isolation from soil.</title>
        <authorList>
            <person name="Hu J."/>
        </authorList>
    </citation>
    <scope>NUCLEOTIDE SEQUENCE [LARGE SCALE GENOMIC DNA]</scope>
    <source>
        <strain evidence="2 3">NEAU-Ht49</strain>
    </source>
</reference>
<name>A0A3M2M9M4_9ACTN</name>
<sequence length="195" mass="20743">MRRKSWLVVVVATAVGLVATASVPATAGGHATTGGHAVKRAAPGGGFNGPVITHPNYPPAEYAAGDVCPFPVHVDSPVNQVTIESWSNDAGQPVYDVGYGPLNIRARNMWTGKTVVRWISGNATFSYPDPTSHILTGNEIAETLHKGDNPPNHLYIIGKRDYSAIRVATVNGHTTKTILYLSGHPEDLCKTLAPR</sequence>
<keyword evidence="1" id="KW-0732">Signal</keyword>
<accession>A0A3M2M9M4</accession>
<evidence type="ECO:0000313" key="3">
    <source>
        <dbReference type="Proteomes" id="UP000282674"/>
    </source>
</evidence>
<evidence type="ECO:0000313" key="2">
    <source>
        <dbReference type="EMBL" id="RMI46171.1"/>
    </source>
</evidence>
<dbReference type="OrthoDB" id="3530191at2"/>
<dbReference type="AlphaFoldDB" id="A0A3M2M9M4"/>
<dbReference type="Proteomes" id="UP000282674">
    <property type="component" value="Unassembled WGS sequence"/>
</dbReference>
<dbReference type="EMBL" id="RFFG01000010">
    <property type="protein sequence ID" value="RMI46171.1"/>
    <property type="molecule type" value="Genomic_DNA"/>
</dbReference>
<proteinExistence type="predicted"/>
<organism evidence="2 3">
    <name type="scientific">Actinomadura harenae</name>
    <dbReference type="NCBI Taxonomy" id="2483351"/>
    <lineage>
        <taxon>Bacteria</taxon>
        <taxon>Bacillati</taxon>
        <taxon>Actinomycetota</taxon>
        <taxon>Actinomycetes</taxon>
        <taxon>Streptosporangiales</taxon>
        <taxon>Thermomonosporaceae</taxon>
        <taxon>Actinomadura</taxon>
    </lineage>
</organism>